<dbReference type="RefSeq" id="WP_049089212.1">
    <property type="nucleotide sequence ID" value="NZ_CABGKG010000007.1"/>
</dbReference>
<name>A0A285AWC1_9ENTR</name>
<evidence type="ECO:0000256" key="5">
    <source>
        <dbReference type="SAM" id="SignalP"/>
    </source>
</evidence>
<reference evidence="8" key="1">
    <citation type="submission" date="2017-08" db="EMBL/GenBank/DDBJ databases">
        <authorList>
            <person name="de Groot N.N."/>
        </authorList>
    </citation>
    <scope>NUCLEOTIDE SEQUENCE [LARGE SCALE GENOMIC DNA]</scope>
    <source>
        <strain evidence="8">06D021</strain>
    </source>
</reference>
<accession>A0A285AWC1</accession>
<organism evidence="8 9">
    <name type="scientific">Klebsiella grimontii</name>
    <dbReference type="NCBI Taxonomy" id="2058152"/>
    <lineage>
        <taxon>Bacteria</taxon>
        <taxon>Pseudomonadati</taxon>
        <taxon>Pseudomonadota</taxon>
        <taxon>Gammaproteobacteria</taxon>
        <taxon>Enterobacterales</taxon>
        <taxon>Enterobacteriaceae</taxon>
        <taxon>Klebsiella/Raoultella group</taxon>
        <taxon>Klebsiella</taxon>
    </lineage>
</organism>
<dbReference type="Proteomes" id="UP000220639">
    <property type="component" value="Unassembled WGS sequence"/>
</dbReference>
<dbReference type="EMBL" id="FZTC01000009">
    <property type="protein sequence ID" value="SNU32989.1"/>
    <property type="molecule type" value="Genomic_DNA"/>
</dbReference>
<dbReference type="PANTHER" id="PTHR33420:SF12">
    <property type="entry name" value="FIMBRIN-LIKE PROTEIN FIMI-RELATED"/>
    <property type="match status" value="1"/>
</dbReference>
<reference evidence="9" key="2">
    <citation type="submission" date="2017-08" db="EMBL/GenBank/DDBJ databases">
        <authorList>
            <person name="Brisse S."/>
        </authorList>
    </citation>
    <scope>NUCLEOTIDE SEQUENCE [LARGE SCALE GENOMIC DNA]</scope>
    <source>
        <strain evidence="9">06D021</strain>
    </source>
</reference>
<proteinExistence type="inferred from homology"/>
<keyword evidence="3 5" id="KW-0732">Signal</keyword>
<evidence type="ECO:0000256" key="4">
    <source>
        <dbReference type="ARBA" id="ARBA00023263"/>
    </source>
</evidence>
<evidence type="ECO:0000313" key="9">
    <source>
        <dbReference type="Proteomes" id="UP000220639"/>
    </source>
</evidence>
<dbReference type="InterPro" id="IPR000259">
    <property type="entry name" value="Adhesion_dom_fimbrial"/>
</dbReference>
<comment type="subcellular location">
    <subcellularLocation>
        <location evidence="1">Fimbrium</location>
    </subcellularLocation>
</comment>
<gene>
    <name evidence="7" type="ORF">AAFL32_17670</name>
    <name evidence="8" type="ORF">KOSB73_170087</name>
</gene>
<dbReference type="PANTHER" id="PTHR33420">
    <property type="entry name" value="FIMBRIAL SUBUNIT ELFA-RELATED"/>
    <property type="match status" value="1"/>
</dbReference>
<feature type="chain" id="PRO_5044572163" evidence="5">
    <location>
        <begin position="20"/>
        <end position="367"/>
    </location>
</feature>
<dbReference type="GO" id="GO:0009289">
    <property type="term" value="C:pilus"/>
    <property type="evidence" value="ECO:0007669"/>
    <property type="project" value="UniProtKB-SubCell"/>
</dbReference>
<dbReference type="Gene3D" id="2.60.40.1090">
    <property type="entry name" value="Fimbrial-type adhesion domain"/>
    <property type="match status" value="1"/>
</dbReference>
<evidence type="ECO:0000259" key="6">
    <source>
        <dbReference type="Pfam" id="PF00419"/>
    </source>
</evidence>
<keyword evidence="10" id="KW-1185">Reference proteome</keyword>
<dbReference type="Gene3D" id="2.60.40.3310">
    <property type="match status" value="1"/>
</dbReference>
<evidence type="ECO:0000313" key="10">
    <source>
        <dbReference type="Proteomes" id="UP001458070"/>
    </source>
</evidence>
<dbReference type="EMBL" id="JBCGEM010000014">
    <property type="protein sequence ID" value="MEM0625713.1"/>
    <property type="molecule type" value="Genomic_DNA"/>
</dbReference>
<dbReference type="GO" id="GO:0043709">
    <property type="term" value="P:cell adhesion involved in single-species biofilm formation"/>
    <property type="evidence" value="ECO:0007669"/>
    <property type="project" value="TreeGrafter"/>
</dbReference>
<evidence type="ECO:0000256" key="2">
    <source>
        <dbReference type="ARBA" id="ARBA00006671"/>
    </source>
</evidence>
<keyword evidence="4" id="KW-0281">Fimbrium</keyword>
<evidence type="ECO:0000256" key="3">
    <source>
        <dbReference type="ARBA" id="ARBA00022729"/>
    </source>
</evidence>
<evidence type="ECO:0000313" key="7">
    <source>
        <dbReference type="EMBL" id="MEM0625713.1"/>
    </source>
</evidence>
<protein>
    <submittedName>
        <fullName evidence="7 8">Fimbrial protein</fullName>
    </submittedName>
</protein>
<dbReference type="AlphaFoldDB" id="A0A285AWC1"/>
<feature type="domain" description="Fimbrial-type adhesion" evidence="6">
    <location>
        <begin position="204"/>
        <end position="366"/>
    </location>
</feature>
<evidence type="ECO:0000313" key="8">
    <source>
        <dbReference type="EMBL" id="SNU32989.1"/>
    </source>
</evidence>
<evidence type="ECO:0000256" key="1">
    <source>
        <dbReference type="ARBA" id="ARBA00004561"/>
    </source>
</evidence>
<dbReference type="InterPro" id="IPR050263">
    <property type="entry name" value="Bact_Fimbrial_Adh_Pro"/>
</dbReference>
<feature type="signal peptide" evidence="5">
    <location>
        <begin position="1"/>
        <end position="19"/>
    </location>
</feature>
<reference evidence="7 10" key="3">
    <citation type="submission" date="2024-04" db="EMBL/GenBank/DDBJ databases">
        <title>Draft genome assemblies of urinary isolates.</title>
        <authorList>
            <person name="Appleberry H."/>
            <person name="Kula A."/>
            <person name="Wolfe A.J."/>
            <person name="Putonti C."/>
        </authorList>
    </citation>
    <scope>NUCLEOTIDE SEQUENCE [LARGE SCALE GENOMIC DNA]</scope>
    <source>
        <strain evidence="7 10">UMB12529</strain>
    </source>
</reference>
<comment type="similarity">
    <text evidence="2">Belongs to the fimbrial protein family.</text>
</comment>
<dbReference type="Proteomes" id="UP001458070">
    <property type="component" value="Unassembled WGS sequence"/>
</dbReference>
<dbReference type="Pfam" id="PF00419">
    <property type="entry name" value="Fimbrial"/>
    <property type="match status" value="1"/>
</dbReference>
<dbReference type="InterPro" id="IPR036937">
    <property type="entry name" value="Adhesion_dom_fimbrial_sf"/>
</dbReference>
<dbReference type="SUPFAM" id="SSF49401">
    <property type="entry name" value="Bacterial adhesins"/>
    <property type="match status" value="1"/>
</dbReference>
<dbReference type="InterPro" id="IPR008966">
    <property type="entry name" value="Adhesion_dom_sf"/>
</dbReference>
<sequence>MFKTILLLLALGFPIYGWSCDTGTNYGDVSMTNLPEKILINAGSYSAGTILYDSGQITRSQTSVLNCQGNIYAQFAWSSGNIVSSVSDGIYSTNVPGIGLRVKVWLNITGEYNGDSDDFNADYSQHYIGDADMYLGKPTGFLDSWASTNYTPKYQLQLVATGGAIASNSALTLKDPVSSVSIRDDNKLMVISQLHVSGTTKIQLTPMGCTASTTALNFPMGSVNSNAFNLSAKAGFAQQTLTLSCEPGTNVTMRITATEAEGDNPDHTVIALTPGDNVATGVGVQLNINGAPLSVNNSTYRVFDAVNRTTVTNPGAEAGYTIFADPANTGGAAASNQLVFSTNYYKTGSEITPGTANASGTITFSYN</sequence>
<dbReference type="NCBIfam" id="NF011820">
    <property type="entry name" value="PRK15292.1"/>
    <property type="match status" value="1"/>
</dbReference>